<gene>
    <name evidence="2" type="ORF">BOTNAR_0123g00010</name>
</gene>
<evidence type="ECO:0000313" key="3">
    <source>
        <dbReference type="Proteomes" id="UP000297452"/>
    </source>
</evidence>
<proteinExistence type="predicted"/>
<keyword evidence="3" id="KW-1185">Reference proteome</keyword>
<name>A0A4Z1IK49_9HELO</name>
<reference evidence="2 3" key="1">
    <citation type="submission" date="2017-12" db="EMBL/GenBank/DDBJ databases">
        <title>Comparative genomics of Botrytis spp.</title>
        <authorList>
            <person name="Valero-Jimenez C.A."/>
            <person name="Tapia P."/>
            <person name="Veloso J."/>
            <person name="Silva-Moreno E."/>
            <person name="Staats M."/>
            <person name="Valdes J.H."/>
            <person name="Van Kan J.A.L."/>
        </authorList>
    </citation>
    <scope>NUCLEOTIDE SEQUENCE [LARGE SCALE GENOMIC DNA]</scope>
    <source>
        <strain evidence="2 3">MUCL2120</strain>
    </source>
</reference>
<feature type="region of interest" description="Disordered" evidence="1">
    <location>
        <begin position="40"/>
        <end position="60"/>
    </location>
</feature>
<evidence type="ECO:0000256" key="1">
    <source>
        <dbReference type="SAM" id="MobiDB-lite"/>
    </source>
</evidence>
<organism evidence="2 3">
    <name type="scientific">Botryotinia narcissicola</name>
    <dbReference type="NCBI Taxonomy" id="278944"/>
    <lineage>
        <taxon>Eukaryota</taxon>
        <taxon>Fungi</taxon>
        <taxon>Dikarya</taxon>
        <taxon>Ascomycota</taxon>
        <taxon>Pezizomycotina</taxon>
        <taxon>Leotiomycetes</taxon>
        <taxon>Helotiales</taxon>
        <taxon>Sclerotiniaceae</taxon>
        <taxon>Botryotinia</taxon>
    </lineage>
</organism>
<dbReference type="EMBL" id="PQXJ01000123">
    <property type="protein sequence ID" value="TGO61776.1"/>
    <property type="molecule type" value="Genomic_DNA"/>
</dbReference>
<dbReference type="Proteomes" id="UP000297452">
    <property type="component" value="Unassembled WGS sequence"/>
</dbReference>
<evidence type="ECO:0000313" key="2">
    <source>
        <dbReference type="EMBL" id="TGO61776.1"/>
    </source>
</evidence>
<protein>
    <submittedName>
        <fullName evidence="2">Uncharacterized protein</fullName>
    </submittedName>
</protein>
<accession>A0A4Z1IK49</accession>
<feature type="compositionally biased region" description="Basic and acidic residues" evidence="1">
    <location>
        <begin position="40"/>
        <end position="59"/>
    </location>
</feature>
<comment type="caution">
    <text evidence="2">The sequence shown here is derived from an EMBL/GenBank/DDBJ whole genome shotgun (WGS) entry which is preliminary data.</text>
</comment>
<dbReference type="AlphaFoldDB" id="A0A4Z1IK49"/>
<sequence length="78" mass="8963">MSGESGLKFWLNELISNWRLWLGKGNREGYCQRLSACSAPRKEDGENKAKDSQQKELTTHKHLIKSLTRVQYTSSHQA</sequence>